<evidence type="ECO:0000256" key="1">
    <source>
        <dbReference type="SAM" id="SignalP"/>
    </source>
</evidence>
<dbReference type="RefSeq" id="WP_198069065.1">
    <property type="nucleotide sequence ID" value="NZ_JAEDAD010000004.1"/>
</dbReference>
<reference evidence="3 4" key="1">
    <citation type="submission" date="2020-12" db="EMBL/GenBank/DDBJ databases">
        <title>Hymenobacter sp.</title>
        <authorList>
            <person name="Kim M.K."/>
        </authorList>
    </citation>
    <scope>NUCLEOTIDE SEQUENCE [LARGE SCALE GENOMIC DNA]</scope>
    <source>
        <strain evidence="3 4">BT442</strain>
    </source>
</reference>
<evidence type="ECO:0000259" key="2">
    <source>
        <dbReference type="Pfam" id="PF13568"/>
    </source>
</evidence>
<dbReference type="EMBL" id="JAEDAE010000006">
    <property type="protein sequence ID" value="MBH8559116.1"/>
    <property type="molecule type" value="Genomic_DNA"/>
</dbReference>
<organism evidence="3 4">
    <name type="scientific">Hymenobacter negativus</name>
    <dbReference type="NCBI Taxonomy" id="2795026"/>
    <lineage>
        <taxon>Bacteria</taxon>
        <taxon>Pseudomonadati</taxon>
        <taxon>Bacteroidota</taxon>
        <taxon>Cytophagia</taxon>
        <taxon>Cytophagales</taxon>
        <taxon>Hymenobacteraceae</taxon>
        <taxon>Hymenobacter</taxon>
    </lineage>
</organism>
<dbReference type="Pfam" id="PF13568">
    <property type="entry name" value="OMP_b-brl_2"/>
    <property type="match status" value="1"/>
</dbReference>
<keyword evidence="1" id="KW-0732">Signal</keyword>
<keyword evidence="4" id="KW-1185">Reference proteome</keyword>
<feature type="signal peptide" evidence="1">
    <location>
        <begin position="1"/>
        <end position="20"/>
    </location>
</feature>
<feature type="domain" description="Outer membrane protein beta-barrel" evidence="2">
    <location>
        <begin position="19"/>
        <end position="182"/>
    </location>
</feature>
<name>A0ABS0Q8X8_9BACT</name>
<dbReference type="Proteomes" id="UP000625631">
    <property type="component" value="Unassembled WGS sequence"/>
</dbReference>
<feature type="chain" id="PRO_5045047670" evidence="1">
    <location>
        <begin position="21"/>
        <end position="229"/>
    </location>
</feature>
<protein>
    <submittedName>
        <fullName evidence="3">PorT family protein</fullName>
    </submittedName>
</protein>
<evidence type="ECO:0000313" key="3">
    <source>
        <dbReference type="EMBL" id="MBH8559116.1"/>
    </source>
</evidence>
<evidence type="ECO:0000313" key="4">
    <source>
        <dbReference type="Proteomes" id="UP000625631"/>
    </source>
</evidence>
<comment type="caution">
    <text evidence="3">The sequence shown here is derived from an EMBL/GenBank/DDBJ whole genome shotgun (WGS) entry which is preliminary data.</text>
</comment>
<dbReference type="InterPro" id="IPR025665">
    <property type="entry name" value="Beta-barrel_OMP_2"/>
</dbReference>
<gene>
    <name evidence="3" type="ORF">I7X13_13715</name>
</gene>
<proteinExistence type="predicted"/>
<sequence>MKKTILSLALLAGLSSAAQAQTGLKLGLKGGFNGATFSGNDSKGNQYKAGFAAGGLLNYGFSDLISVQGELLYSQKGASIDGINYTTASASTTNGTFKSTIGYIDVPILLKTTIGEDGKGLFFELGPQGSFVINNRDFIEDGGGKQISSSNTSTDDLNKVVIGYVGGIGYQITSGFGLGLRYAGDISQVYKDGASKNIFSSAASGFKGNNPSVRNSVFQLQAHYMFGGK</sequence>
<accession>A0ABS0Q8X8</accession>